<evidence type="ECO:0000256" key="2">
    <source>
        <dbReference type="ARBA" id="ARBA00012637"/>
    </source>
</evidence>
<organism evidence="11 12">
    <name type="scientific">Candidatus Merdimorpha stercoravium</name>
    <dbReference type="NCBI Taxonomy" id="2840863"/>
    <lineage>
        <taxon>Bacteria</taxon>
        <taxon>Pseudomonadati</taxon>
        <taxon>Bacteroidota</taxon>
        <taxon>Flavobacteriia</taxon>
        <taxon>Flavobacteriales</taxon>
        <taxon>Candidatus Merdimorpha</taxon>
    </lineage>
</organism>
<evidence type="ECO:0000256" key="8">
    <source>
        <dbReference type="ARBA" id="ARBA00047599"/>
    </source>
</evidence>
<dbReference type="InterPro" id="IPR045024">
    <property type="entry name" value="NDH-2"/>
</dbReference>
<dbReference type="Pfam" id="PF22366">
    <property type="entry name" value="NDH2_C"/>
    <property type="match status" value="1"/>
</dbReference>
<keyword evidence="7" id="KW-0520">NAD</keyword>
<sequence>MDIRIPRTEKKRVVIVGGGFAGIKLVNKIDSRRYQIVLIDRNNYHQFPPLLYQVASAGLEPGSICFPFRKLFHREKDFYFRMADVQQIVPEKNRIVTSIGELDYDYLILAGGTTTNYYGNRAIEEQALPMKEVREAIALRSSLLLNLENALDDEDKQERRALLNVVIVGGGATGVEIAGAIAEMKRFIVPKDYPDLETRMHVYLIEGTDRLLGVMSESASRHAKKYLEEMRVRILLGKRVTDFRDGAVVLDDGQTISTQALIWVSGVTAVRFEGIPKEKTGRGGRILVDAYNRLVGSENIFAVGDLCLQAQPGYPNGHPQVAQVAIQQGRCLARNLNRIAKGESPQEFRYKDYGTMATVGRNKAVADLGKVHFHGFFAWVMWLVIHLRSILGVRNKLAILLDWMWNYLTYDHSSRFIFFRPKKDETMG</sequence>
<proteinExistence type="inferred from homology"/>
<reference evidence="11" key="2">
    <citation type="journal article" date="2021" name="PeerJ">
        <title>Extensive microbial diversity within the chicken gut microbiome revealed by metagenomics and culture.</title>
        <authorList>
            <person name="Gilroy R."/>
            <person name="Ravi A."/>
            <person name="Getino M."/>
            <person name="Pursley I."/>
            <person name="Horton D.L."/>
            <person name="Alikhan N.F."/>
            <person name="Baker D."/>
            <person name="Gharbi K."/>
            <person name="Hall N."/>
            <person name="Watson M."/>
            <person name="Adriaenssens E.M."/>
            <person name="Foster-Nyarko E."/>
            <person name="Jarju S."/>
            <person name="Secka A."/>
            <person name="Antonio M."/>
            <person name="Oren A."/>
            <person name="Chaudhuri R.R."/>
            <person name="La Ragione R."/>
            <person name="Hildebrand F."/>
            <person name="Pallen M.J."/>
        </authorList>
    </citation>
    <scope>NUCLEOTIDE SEQUENCE</scope>
    <source>
        <strain evidence="11">1383</strain>
    </source>
</reference>
<protein>
    <recommendedName>
        <fullName evidence="2">NADH:ubiquinone reductase (non-electrogenic)</fullName>
        <ecNumber evidence="2">1.6.5.9</ecNumber>
    </recommendedName>
</protein>
<dbReference type="InterPro" id="IPR054585">
    <property type="entry name" value="NDH2-like_C"/>
</dbReference>
<feature type="domain" description="FAD/NAD(P)-binding" evidence="9">
    <location>
        <begin position="12"/>
        <end position="329"/>
    </location>
</feature>
<name>A0A9D1HAB1_9FLAO</name>
<evidence type="ECO:0000256" key="3">
    <source>
        <dbReference type="ARBA" id="ARBA00022630"/>
    </source>
</evidence>
<evidence type="ECO:0000259" key="10">
    <source>
        <dbReference type="Pfam" id="PF22366"/>
    </source>
</evidence>
<dbReference type="GO" id="GO:0050136">
    <property type="term" value="F:NADH dehydrogenase (quinone) (non-electrogenic) activity"/>
    <property type="evidence" value="ECO:0007669"/>
    <property type="project" value="UniProtKB-EC"/>
</dbReference>
<dbReference type="PRINTS" id="PR00411">
    <property type="entry name" value="PNDRDTASEI"/>
</dbReference>
<keyword evidence="4" id="KW-0274">FAD</keyword>
<accession>A0A9D1HAB1</accession>
<keyword evidence="5" id="KW-0809">Transit peptide</keyword>
<dbReference type="SUPFAM" id="SSF51905">
    <property type="entry name" value="FAD/NAD(P)-binding domain"/>
    <property type="match status" value="1"/>
</dbReference>
<dbReference type="PANTHER" id="PTHR43706:SF47">
    <property type="entry name" value="EXTERNAL NADH-UBIQUINONE OXIDOREDUCTASE 1, MITOCHONDRIAL-RELATED"/>
    <property type="match status" value="1"/>
</dbReference>
<dbReference type="Proteomes" id="UP000824161">
    <property type="component" value="Unassembled WGS sequence"/>
</dbReference>
<dbReference type="EMBL" id="DVLY01000081">
    <property type="protein sequence ID" value="HIT97884.1"/>
    <property type="molecule type" value="Genomic_DNA"/>
</dbReference>
<evidence type="ECO:0000256" key="7">
    <source>
        <dbReference type="ARBA" id="ARBA00023027"/>
    </source>
</evidence>
<comment type="similarity">
    <text evidence="1">Belongs to the NADH dehydrogenase family.</text>
</comment>
<evidence type="ECO:0000313" key="12">
    <source>
        <dbReference type="Proteomes" id="UP000824161"/>
    </source>
</evidence>
<dbReference type="AlphaFoldDB" id="A0A9D1HAB1"/>
<gene>
    <name evidence="11" type="ORF">IAC44_03500</name>
</gene>
<evidence type="ECO:0000259" key="9">
    <source>
        <dbReference type="Pfam" id="PF07992"/>
    </source>
</evidence>
<reference evidence="11" key="1">
    <citation type="submission" date="2020-10" db="EMBL/GenBank/DDBJ databases">
        <authorList>
            <person name="Gilroy R."/>
        </authorList>
    </citation>
    <scope>NUCLEOTIDE SEQUENCE</scope>
    <source>
        <strain evidence="11">1383</strain>
    </source>
</reference>
<dbReference type="Gene3D" id="3.50.50.100">
    <property type="match status" value="1"/>
</dbReference>
<keyword evidence="6" id="KW-0560">Oxidoreductase</keyword>
<dbReference type="PANTHER" id="PTHR43706">
    <property type="entry name" value="NADH DEHYDROGENASE"/>
    <property type="match status" value="1"/>
</dbReference>
<evidence type="ECO:0000256" key="6">
    <source>
        <dbReference type="ARBA" id="ARBA00023002"/>
    </source>
</evidence>
<evidence type="ECO:0000256" key="4">
    <source>
        <dbReference type="ARBA" id="ARBA00022827"/>
    </source>
</evidence>
<keyword evidence="3" id="KW-0285">Flavoprotein</keyword>
<comment type="catalytic activity">
    <reaction evidence="8">
        <text>a quinone + NADH + H(+) = a quinol + NAD(+)</text>
        <dbReference type="Rhea" id="RHEA:46160"/>
        <dbReference type="ChEBI" id="CHEBI:15378"/>
        <dbReference type="ChEBI" id="CHEBI:24646"/>
        <dbReference type="ChEBI" id="CHEBI:57540"/>
        <dbReference type="ChEBI" id="CHEBI:57945"/>
        <dbReference type="ChEBI" id="CHEBI:132124"/>
        <dbReference type="EC" id="1.6.5.9"/>
    </reaction>
</comment>
<dbReference type="Pfam" id="PF07992">
    <property type="entry name" value="Pyr_redox_2"/>
    <property type="match status" value="1"/>
</dbReference>
<feature type="domain" description="External alternative NADH-ubiquinone oxidoreductase-like C-terminal" evidence="10">
    <location>
        <begin position="354"/>
        <end position="408"/>
    </location>
</feature>
<dbReference type="EC" id="1.6.5.9" evidence="2"/>
<evidence type="ECO:0000313" key="11">
    <source>
        <dbReference type="EMBL" id="HIT97884.1"/>
    </source>
</evidence>
<dbReference type="PRINTS" id="PR00368">
    <property type="entry name" value="FADPNR"/>
</dbReference>
<evidence type="ECO:0000256" key="5">
    <source>
        <dbReference type="ARBA" id="ARBA00022946"/>
    </source>
</evidence>
<dbReference type="InterPro" id="IPR023753">
    <property type="entry name" value="FAD/NAD-binding_dom"/>
</dbReference>
<comment type="caution">
    <text evidence="11">The sequence shown here is derived from an EMBL/GenBank/DDBJ whole genome shotgun (WGS) entry which is preliminary data.</text>
</comment>
<dbReference type="InterPro" id="IPR036188">
    <property type="entry name" value="FAD/NAD-bd_sf"/>
</dbReference>
<evidence type="ECO:0000256" key="1">
    <source>
        <dbReference type="ARBA" id="ARBA00005272"/>
    </source>
</evidence>